<comment type="similarity">
    <text evidence="1 5">Belongs to the universal ribosomal protein uS9 family.</text>
</comment>
<dbReference type="GO" id="GO:0005840">
    <property type="term" value="C:ribosome"/>
    <property type="evidence" value="ECO:0007669"/>
    <property type="project" value="UniProtKB-KW"/>
</dbReference>
<evidence type="ECO:0000256" key="3">
    <source>
        <dbReference type="ARBA" id="ARBA00023274"/>
    </source>
</evidence>
<dbReference type="NCBIfam" id="NF001099">
    <property type="entry name" value="PRK00132.1"/>
    <property type="match status" value="1"/>
</dbReference>
<reference evidence="7 8" key="1">
    <citation type="submission" date="2022-11" db="EMBL/GenBank/DDBJ databases">
        <title>Host association and intracellularity evolved multiple times independently in the Rickettsiales.</title>
        <authorList>
            <person name="Castelli M."/>
            <person name="Nardi T."/>
            <person name="Gammuto L."/>
            <person name="Bellinzona G."/>
            <person name="Sabaneyeva E."/>
            <person name="Potekhin A."/>
            <person name="Serra V."/>
            <person name="Petroni G."/>
            <person name="Sassera D."/>
        </authorList>
    </citation>
    <scope>NUCLEOTIDE SEQUENCE [LARGE SCALE GENOMIC DNA]</scope>
    <source>
        <strain evidence="7 8">NDG2</strain>
    </source>
</reference>
<keyword evidence="8" id="KW-1185">Reference proteome</keyword>
<dbReference type="EMBL" id="CP110820">
    <property type="protein sequence ID" value="WPX97302.1"/>
    <property type="molecule type" value="Genomic_DNA"/>
</dbReference>
<name>A0ABZ0UMX9_9RICK</name>
<dbReference type="RefSeq" id="WP_323732852.1">
    <property type="nucleotide sequence ID" value="NZ_CP110820.1"/>
</dbReference>
<evidence type="ECO:0000256" key="1">
    <source>
        <dbReference type="ARBA" id="ARBA00005251"/>
    </source>
</evidence>
<dbReference type="Pfam" id="PF00380">
    <property type="entry name" value="Ribosomal_S9"/>
    <property type="match status" value="1"/>
</dbReference>
<evidence type="ECO:0000256" key="2">
    <source>
        <dbReference type="ARBA" id="ARBA00022980"/>
    </source>
</evidence>
<gene>
    <name evidence="5" type="primary">rpsI</name>
    <name evidence="7" type="ORF">Bandiella_01450</name>
</gene>
<evidence type="ECO:0000256" key="5">
    <source>
        <dbReference type="HAMAP-Rule" id="MF_00532"/>
    </source>
</evidence>
<feature type="region of interest" description="Disordered" evidence="6">
    <location>
        <begin position="163"/>
        <end position="184"/>
    </location>
</feature>
<dbReference type="Gene3D" id="3.30.230.10">
    <property type="match status" value="1"/>
</dbReference>
<dbReference type="InterPro" id="IPR014721">
    <property type="entry name" value="Ribsml_uS5_D2-typ_fold_subgr"/>
</dbReference>
<evidence type="ECO:0000256" key="6">
    <source>
        <dbReference type="SAM" id="MobiDB-lite"/>
    </source>
</evidence>
<evidence type="ECO:0000313" key="7">
    <source>
        <dbReference type="EMBL" id="WPX97302.1"/>
    </source>
</evidence>
<accession>A0ABZ0UMX9</accession>
<dbReference type="HAMAP" id="MF_00532_B">
    <property type="entry name" value="Ribosomal_uS9_B"/>
    <property type="match status" value="1"/>
</dbReference>
<dbReference type="Proteomes" id="UP001327219">
    <property type="component" value="Chromosome"/>
</dbReference>
<proteinExistence type="inferred from homology"/>
<sequence length="184" mass="20228">MENKEVKVAIKPKKASAAGEKAQVTTKKATQTTVEVSKEVKASSRAEKKATSATAVPRVYATGKRKTAVAKVWMTTKGTGKIMVNGKPVTEYFQRPVYKTLINQPFCLLKADGVYDVDCQVSGSGLSGQAGAIRHGISKALNQISEEFRQALRSGGFLTRDSRQVERKKYGQPKARKRFQFSKR</sequence>
<feature type="compositionally biased region" description="Basic residues" evidence="6">
    <location>
        <begin position="170"/>
        <end position="184"/>
    </location>
</feature>
<organism evidence="7 8">
    <name type="scientific">Candidatus Bandiella euplotis</name>
    <dbReference type="NCBI Taxonomy" id="1664265"/>
    <lineage>
        <taxon>Bacteria</taxon>
        <taxon>Pseudomonadati</taxon>
        <taxon>Pseudomonadota</taxon>
        <taxon>Alphaproteobacteria</taxon>
        <taxon>Rickettsiales</taxon>
        <taxon>Candidatus Midichloriaceae</taxon>
        <taxon>Candidatus Bandiella</taxon>
    </lineage>
</organism>
<protein>
    <recommendedName>
        <fullName evidence="4 5">Small ribosomal subunit protein uS9</fullName>
    </recommendedName>
</protein>
<dbReference type="InterPro" id="IPR020568">
    <property type="entry name" value="Ribosomal_Su5_D2-typ_SF"/>
</dbReference>
<feature type="compositionally biased region" description="Low complexity" evidence="6">
    <location>
        <begin position="20"/>
        <end position="30"/>
    </location>
</feature>
<dbReference type="PANTHER" id="PTHR21569:SF1">
    <property type="entry name" value="SMALL RIBOSOMAL SUBUNIT PROTEIN US9M"/>
    <property type="match status" value="1"/>
</dbReference>
<keyword evidence="3 5" id="KW-0687">Ribonucleoprotein</keyword>
<dbReference type="SUPFAM" id="SSF54211">
    <property type="entry name" value="Ribosomal protein S5 domain 2-like"/>
    <property type="match status" value="1"/>
</dbReference>
<evidence type="ECO:0000313" key="8">
    <source>
        <dbReference type="Proteomes" id="UP001327219"/>
    </source>
</evidence>
<evidence type="ECO:0000256" key="4">
    <source>
        <dbReference type="ARBA" id="ARBA00035259"/>
    </source>
</evidence>
<keyword evidence="2 5" id="KW-0689">Ribosomal protein</keyword>
<dbReference type="InterPro" id="IPR023035">
    <property type="entry name" value="Ribosomal_uS9_bac/plastid"/>
</dbReference>
<dbReference type="PANTHER" id="PTHR21569">
    <property type="entry name" value="RIBOSOMAL PROTEIN S9"/>
    <property type="match status" value="1"/>
</dbReference>
<feature type="region of interest" description="Disordered" evidence="6">
    <location>
        <begin position="1"/>
        <end position="30"/>
    </location>
</feature>
<dbReference type="InterPro" id="IPR000754">
    <property type="entry name" value="Ribosomal_uS9"/>
</dbReference>